<feature type="transmembrane region" description="Helical" evidence="7">
    <location>
        <begin position="134"/>
        <end position="153"/>
    </location>
</feature>
<name>A0A812K243_9DINO</name>
<feature type="transmembrane region" description="Helical" evidence="7">
    <location>
        <begin position="165"/>
        <end position="187"/>
    </location>
</feature>
<feature type="transmembrane region" description="Helical" evidence="7">
    <location>
        <begin position="109"/>
        <end position="128"/>
    </location>
</feature>
<feature type="transmembrane region" description="Helical" evidence="7">
    <location>
        <begin position="193"/>
        <end position="214"/>
    </location>
</feature>
<dbReference type="SUPFAM" id="SSF47473">
    <property type="entry name" value="EF-hand"/>
    <property type="match status" value="1"/>
</dbReference>
<dbReference type="PROSITE" id="PS00018">
    <property type="entry name" value="EF_HAND_1"/>
    <property type="match status" value="2"/>
</dbReference>
<dbReference type="OrthoDB" id="427665at2759"/>
<dbReference type="Gene3D" id="3.90.1580.10">
    <property type="entry name" value="paralog of FGE (formylglycine-generating enzyme)"/>
    <property type="match status" value="1"/>
</dbReference>
<gene>
    <name evidence="9" type="primary">Catsper1</name>
    <name evidence="9" type="ORF">SNAT2548_LOCUS7571</name>
</gene>
<evidence type="ECO:0000256" key="4">
    <source>
        <dbReference type="ARBA" id="ARBA00022989"/>
    </source>
</evidence>
<dbReference type="InterPro" id="IPR051043">
    <property type="entry name" value="Sulfatase_Mod_Factor_Kinase"/>
</dbReference>
<feature type="transmembrane region" description="Helical" evidence="7">
    <location>
        <begin position="1368"/>
        <end position="1387"/>
    </location>
</feature>
<dbReference type="PANTHER" id="PTHR23150:SF26">
    <property type="entry name" value="GENERIC METHYLTRANSFERASE"/>
    <property type="match status" value="1"/>
</dbReference>
<dbReference type="SUPFAM" id="SSF81324">
    <property type="entry name" value="Voltage-gated potassium channels"/>
    <property type="match status" value="1"/>
</dbReference>
<dbReference type="InterPro" id="IPR042095">
    <property type="entry name" value="SUMF_sf"/>
</dbReference>
<evidence type="ECO:0000256" key="2">
    <source>
        <dbReference type="ARBA" id="ARBA00022692"/>
    </source>
</evidence>
<feature type="transmembrane region" description="Helical" evidence="7">
    <location>
        <begin position="1319"/>
        <end position="1338"/>
    </location>
</feature>
<feature type="transmembrane region" description="Helical" evidence="7">
    <location>
        <begin position="71"/>
        <end position="89"/>
    </location>
</feature>
<dbReference type="GO" id="GO:0005216">
    <property type="term" value="F:monoatomic ion channel activity"/>
    <property type="evidence" value="ECO:0007669"/>
    <property type="project" value="InterPro"/>
</dbReference>
<feature type="region of interest" description="Disordered" evidence="6">
    <location>
        <begin position="1177"/>
        <end position="1199"/>
    </location>
</feature>
<dbReference type="Pfam" id="PF00520">
    <property type="entry name" value="Ion_trans"/>
    <property type="match status" value="2"/>
</dbReference>
<keyword evidence="3" id="KW-0106">Calcium</keyword>
<organism evidence="9 10">
    <name type="scientific">Symbiodinium natans</name>
    <dbReference type="NCBI Taxonomy" id="878477"/>
    <lineage>
        <taxon>Eukaryota</taxon>
        <taxon>Sar</taxon>
        <taxon>Alveolata</taxon>
        <taxon>Dinophyceae</taxon>
        <taxon>Suessiales</taxon>
        <taxon>Symbiodiniaceae</taxon>
        <taxon>Symbiodinium</taxon>
    </lineage>
</organism>
<proteinExistence type="predicted"/>
<comment type="caution">
    <text evidence="9">The sequence shown here is derived from an EMBL/GenBank/DDBJ whole genome shotgun (WGS) entry which is preliminary data.</text>
</comment>
<evidence type="ECO:0000256" key="7">
    <source>
        <dbReference type="SAM" id="Phobius"/>
    </source>
</evidence>
<dbReference type="InterPro" id="IPR011992">
    <property type="entry name" value="EF-hand-dom_pair"/>
</dbReference>
<dbReference type="Proteomes" id="UP000604046">
    <property type="component" value="Unassembled WGS sequence"/>
</dbReference>
<feature type="region of interest" description="Disordered" evidence="6">
    <location>
        <begin position="554"/>
        <end position="601"/>
    </location>
</feature>
<dbReference type="CDD" id="cd00051">
    <property type="entry name" value="EFh"/>
    <property type="match status" value="2"/>
</dbReference>
<dbReference type="PANTHER" id="PTHR23150">
    <property type="entry name" value="SULFATASE MODIFYING FACTOR 1, 2"/>
    <property type="match status" value="1"/>
</dbReference>
<evidence type="ECO:0000313" key="9">
    <source>
        <dbReference type="EMBL" id="CAE7215685.1"/>
    </source>
</evidence>
<evidence type="ECO:0000256" key="3">
    <source>
        <dbReference type="ARBA" id="ARBA00022837"/>
    </source>
</evidence>
<dbReference type="Pfam" id="PF03781">
    <property type="entry name" value="FGE-sulfatase"/>
    <property type="match status" value="1"/>
</dbReference>
<dbReference type="InterPro" id="IPR002048">
    <property type="entry name" value="EF_hand_dom"/>
</dbReference>
<protein>
    <submittedName>
        <fullName evidence="9">Catsper1 protein</fullName>
    </submittedName>
</protein>
<feature type="transmembrane region" description="Helical" evidence="7">
    <location>
        <begin position="699"/>
        <end position="724"/>
    </location>
</feature>
<keyword evidence="2 7" id="KW-0812">Transmembrane</keyword>
<dbReference type="PROSITE" id="PS50222">
    <property type="entry name" value="EF_HAND_2"/>
    <property type="match status" value="2"/>
</dbReference>
<keyword evidence="5 7" id="KW-0472">Membrane</keyword>
<evidence type="ECO:0000256" key="6">
    <source>
        <dbReference type="SAM" id="MobiDB-lite"/>
    </source>
</evidence>
<feature type="compositionally biased region" description="Basic and acidic residues" evidence="6">
    <location>
        <begin position="1190"/>
        <end position="1199"/>
    </location>
</feature>
<dbReference type="GO" id="GO:0016020">
    <property type="term" value="C:membrane"/>
    <property type="evidence" value="ECO:0007669"/>
    <property type="project" value="UniProtKB-SubCell"/>
</dbReference>
<dbReference type="InterPro" id="IPR005821">
    <property type="entry name" value="Ion_trans_dom"/>
</dbReference>
<dbReference type="Gene3D" id="1.10.287.70">
    <property type="match status" value="2"/>
</dbReference>
<dbReference type="InterPro" id="IPR027359">
    <property type="entry name" value="Volt_channel_dom_sf"/>
</dbReference>
<keyword evidence="4 7" id="KW-1133">Transmembrane helix</keyword>
<dbReference type="GO" id="GO:0005509">
    <property type="term" value="F:calcium ion binding"/>
    <property type="evidence" value="ECO:0007669"/>
    <property type="project" value="InterPro"/>
</dbReference>
<reference evidence="9" key="1">
    <citation type="submission" date="2021-02" db="EMBL/GenBank/DDBJ databases">
        <authorList>
            <person name="Dougan E. K."/>
            <person name="Rhodes N."/>
            <person name="Thang M."/>
            <person name="Chan C."/>
        </authorList>
    </citation>
    <scope>NUCLEOTIDE SEQUENCE</scope>
</reference>
<dbReference type="InterPro" id="IPR018247">
    <property type="entry name" value="EF_Hand_1_Ca_BS"/>
</dbReference>
<dbReference type="SUPFAM" id="SSF56436">
    <property type="entry name" value="C-type lectin-like"/>
    <property type="match status" value="1"/>
</dbReference>
<accession>A0A812K243</accession>
<dbReference type="GO" id="GO:0120147">
    <property type="term" value="F:formylglycine-generating oxidase activity"/>
    <property type="evidence" value="ECO:0007669"/>
    <property type="project" value="TreeGrafter"/>
</dbReference>
<feature type="domain" description="EF-hand" evidence="8">
    <location>
        <begin position="1546"/>
        <end position="1581"/>
    </location>
</feature>
<sequence length="1928" mass="218028">MVTTETIVPCLENDAHKVGAIVATATAFVSSSTAMWLHHIGKSVTPEFEVSGCRHKLIQDISCGGIYMPEYAIFGLGFTFTSLCMAHAFQKAGYVLEKYSTLSSREVRAFRISGLVGCLAMIPMAWISMHMNRAVHLLFAGIMMGSWLLAFALRCKSGSAPYQRLAMVTSVSALVLLLIWFAAMALHKSGFAWAEWLAFLCFLLHTFSFPAMGCGQPSGVPGMLQKDSRRQASKGPSFEGMGVLALHCGATATVGRHADICAGSANAQLREMRLAKSSQDSRVGVDEMLWDDMHKNDMVWPTVKEVQEYRKKVYKVVSDVIATHPDLEDNNGTSPVKITWDHPLWAIFMGVEHEAIHLETSSVLFRETPSHLMQAASSPGMYFAHERFVWLLQLFYGYAAKHFANPSSKAPILLRRGGLFPDVKNAGRTHAVLYGGCTLQACNLFVLLAQLCPGILVEQRGDTAHGKHDMWIMFSVDDAQRGQPLALGISLPEEVMDVGNHLPRVHTLQPDLPGPESEDAPRIAALDRGVAKGDLSKDFQALVNQLVQQHLREMAAAKHHRSPQLAPRSPLSRPKDEDLWMPPTLHTKRQPSSESFNKSAQSASSDCSSVAASRKAAQVQARDILQKLESQATQQEEDSDSPPHFVNSLYAEANMEYIKTGKSEYFATETPSEFLARYKKMSQLEKWQLILQSNRYESIMAIILCFNVLWMAMDLQFFGSISGYNLNVFPESPSPEEIPTWESVLTIGDLLFTGVFVLDVIVRICVLRSKFWGQFMNYVDVGVSVTNVAEVAVLYTMKLPVNPILFRLLRLGKLARAIRMINMTSVLGSLQLLVKCLASSSNMLFWSFCLLTFVQCVAGLIVSTLCRDFFEDEAYDVALREAVFRYYGTFTRTFLTMFEILFANWGPACRVLVENFSEWFSIFFLLYRCVLGFAVLNVVNAVFVQQTMKTAGSDEELAFKQKEKDAQMYTRKVKRLFQTIDDSGDGTLNLEEFSKLVQSPKLKFWMSQLELEYHDLLSLFEFLDNGDGEITLMEFIEGAARLRGGAKALDIWRIETKLEVLFEEVLKALHATSGKVMCKQQGDFLLLIGYSDVVAYQTWGILCQVSPPWDDVRLETDPSGRLNGASQEAGEASHAFLMLVDKLVQQHCQEVEQARGAKPHQVTLRIPEGLPERANSRMRVRNEFSSSETDSGKPHREHPHLDANKLLHALSSDDGDRRLNAYMAQYTTMLGDDDDLDLLMKPIETASELQARIARMSRLERLGEWFESAQYEMVIAAVLCLNVLWMALEAQVDGYRSGHTIGVFPTVVVSDDAWNTWELVFAIGDFVFTAFFVLDVLVRISILRCKFWVVPMNYIDIAVSGTSLLEIVLFYVASANLAVNPILFRLLRIGKLARAIRMITMNSVLASLHLLIRCLAASTNILFWTFCLIAFFQCVSGMVANTLCRDFINDENQPLQVREDVFRYYGTFSRTFLSMFELLFANWSPPCRVLVENISEWFSIYFLLYRCVLGYAVLNVVSAVFVQQTMKTASSDEELAFKQKERDIALYTRKVRRLFQTMDVSGDGVINYEEFSKLVKSPMLKFWMSQLELEYHDLMSLFEFLDNGDGEITLMEFIEGAARLRGGAKALDIWRIETKVELLFQEVLSAIQSLTPQEGTSNTVGEVFSKARYRHMNAAARVSGSTESLRVDGASAHWIQLHVRGPLNEMLAHYHHRRPLRAAIIRERTFPSSQMLATRAVIRQAEKDFPKNEMLTVKGEAVNLGKLQPRDFPSYGWDNEYGHRRVQVGDFAASKYLITNGEFWHFVAGGGYRTEKYWSEEGWNWRKYRNMKWPFFWVQDGPQGSMQFKLRTIFEEIEMAWSWPVDVNYHEARAYCAWKSEQDGLAGSPEAYRVITEAEHQLIRHPEARSENMASRAYDRAMHAGDPLRFRV</sequence>
<dbReference type="InterPro" id="IPR005532">
    <property type="entry name" value="SUMF_dom"/>
</dbReference>
<evidence type="ECO:0000313" key="10">
    <source>
        <dbReference type="Proteomes" id="UP000604046"/>
    </source>
</evidence>
<evidence type="ECO:0000259" key="8">
    <source>
        <dbReference type="PROSITE" id="PS50222"/>
    </source>
</evidence>
<dbReference type="SMART" id="SM00054">
    <property type="entry name" value="EFh"/>
    <property type="match status" value="4"/>
</dbReference>
<feature type="domain" description="EF-hand" evidence="8">
    <location>
        <begin position="968"/>
        <end position="1003"/>
    </location>
</feature>
<evidence type="ECO:0000256" key="1">
    <source>
        <dbReference type="ARBA" id="ARBA00004141"/>
    </source>
</evidence>
<dbReference type="EMBL" id="CAJNDS010000527">
    <property type="protein sequence ID" value="CAE7215685.1"/>
    <property type="molecule type" value="Genomic_DNA"/>
</dbReference>
<keyword evidence="10" id="KW-1185">Reference proteome</keyword>
<feature type="transmembrane region" description="Helical" evidence="7">
    <location>
        <begin position="844"/>
        <end position="865"/>
    </location>
</feature>
<comment type="subcellular location">
    <subcellularLocation>
        <location evidence="1">Membrane</location>
        <topology evidence="1">Multi-pass membrane protein</topology>
    </subcellularLocation>
</comment>
<dbReference type="Gene3D" id="1.10.238.10">
    <property type="entry name" value="EF-hand"/>
    <property type="match status" value="2"/>
</dbReference>
<dbReference type="Gene3D" id="1.20.120.350">
    <property type="entry name" value="Voltage-gated potassium channels. Chain C"/>
    <property type="match status" value="2"/>
</dbReference>
<dbReference type="InterPro" id="IPR016187">
    <property type="entry name" value="CTDL_fold"/>
</dbReference>
<feature type="transmembrane region" description="Helical" evidence="7">
    <location>
        <begin position="744"/>
        <end position="766"/>
    </location>
</feature>
<dbReference type="Pfam" id="PF13202">
    <property type="entry name" value="EF-hand_5"/>
    <property type="match status" value="2"/>
</dbReference>
<evidence type="ECO:0000256" key="5">
    <source>
        <dbReference type="ARBA" id="ARBA00023136"/>
    </source>
</evidence>
<feature type="transmembrane region" description="Helical" evidence="7">
    <location>
        <begin position="920"/>
        <end position="943"/>
    </location>
</feature>